<dbReference type="OrthoDB" id="282393at2"/>
<dbReference type="Proteomes" id="UP000306229">
    <property type="component" value="Chromosome"/>
</dbReference>
<dbReference type="RefSeq" id="WP_138950038.1">
    <property type="nucleotide sequence ID" value="NZ_CP040749.1"/>
</dbReference>
<evidence type="ECO:0000313" key="3">
    <source>
        <dbReference type="Proteomes" id="UP000306229"/>
    </source>
</evidence>
<evidence type="ECO:0000313" key="2">
    <source>
        <dbReference type="EMBL" id="QCX39174.1"/>
    </source>
</evidence>
<feature type="domain" description="DUF2383" evidence="1">
    <location>
        <begin position="10"/>
        <end position="117"/>
    </location>
</feature>
<dbReference type="AlphaFoldDB" id="A0A5B7TV73"/>
<keyword evidence="3" id="KW-1185">Reference proteome</keyword>
<sequence>MTKYREIVGDKLNAILEKSIDAENGYTKAASNAKNEALKNFFKNKAQERKYFKSELKSEVASFGQQFETSGSITGAAHRTWMDVKALFSSENDESMLEEAIRGEKASVQEYNDVLKETSLPVRTQNVLLKQKSQIEKTLSTIKTLEDLK</sequence>
<dbReference type="InterPro" id="IPR009078">
    <property type="entry name" value="Ferritin-like_SF"/>
</dbReference>
<proteinExistence type="predicted"/>
<dbReference type="Gene3D" id="1.20.1260.10">
    <property type="match status" value="1"/>
</dbReference>
<dbReference type="InterPro" id="IPR019052">
    <property type="entry name" value="DUF2383"/>
</dbReference>
<dbReference type="InterPro" id="IPR016920">
    <property type="entry name" value="UCP029477"/>
</dbReference>
<protein>
    <submittedName>
        <fullName evidence="2">PA2169 family four-helix-bundle protein</fullName>
    </submittedName>
</protein>
<dbReference type="NCBIfam" id="TIGR02284">
    <property type="entry name" value="PA2169 family four-helix-bundle protein"/>
    <property type="match status" value="1"/>
</dbReference>
<dbReference type="SUPFAM" id="SSF47240">
    <property type="entry name" value="Ferritin-like"/>
    <property type="match status" value="1"/>
</dbReference>
<dbReference type="InterPro" id="IPR012347">
    <property type="entry name" value="Ferritin-like"/>
</dbReference>
<dbReference type="InterPro" id="IPR011971">
    <property type="entry name" value="CHP02284"/>
</dbReference>
<dbReference type="EMBL" id="CP040749">
    <property type="protein sequence ID" value="QCX39174.1"/>
    <property type="molecule type" value="Genomic_DNA"/>
</dbReference>
<dbReference type="KEGG" id="fbe:FF125_12270"/>
<name>A0A5B7TV73_9FLAO</name>
<accession>A0A5B7TV73</accession>
<reference evidence="2 3" key="1">
    <citation type="submission" date="2019-05" db="EMBL/GenBank/DDBJ databases">
        <title>Algicella ahnfeltiae gen. nov., sp. nov., a novel marine bacterium of the family Flavobacteriaceae isolated from a red alga.</title>
        <authorList>
            <person name="Nedashkovskaya O.I."/>
            <person name="Kukhlevskiy A.D."/>
            <person name="Kim S.-G."/>
            <person name="Zhukova N.V."/>
            <person name="Mikhailov V.V."/>
        </authorList>
    </citation>
    <scope>NUCLEOTIDE SEQUENCE [LARGE SCALE GENOMIC DNA]</scope>
    <source>
        <strain evidence="2 3">10Alg115</strain>
    </source>
</reference>
<organism evidence="2 3">
    <name type="scientific">Aureibaculum algae</name>
    <dbReference type="NCBI Taxonomy" id="2584122"/>
    <lineage>
        <taxon>Bacteria</taxon>
        <taxon>Pseudomonadati</taxon>
        <taxon>Bacteroidota</taxon>
        <taxon>Flavobacteriia</taxon>
        <taxon>Flavobacteriales</taxon>
        <taxon>Flavobacteriaceae</taxon>
        <taxon>Aureibaculum</taxon>
    </lineage>
</organism>
<evidence type="ECO:0000259" key="1">
    <source>
        <dbReference type="Pfam" id="PF09537"/>
    </source>
</evidence>
<dbReference type="PIRSF" id="PIRSF029477">
    <property type="entry name" value="UCP029477"/>
    <property type="match status" value="1"/>
</dbReference>
<dbReference type="Pfam" id="PF09537">
    <property type="entry name" value="DUF2383"/>
    <property type="match status" value="1"/>
</dbReference>
<dbReference type="CDD" id="cd00657">
    <property type="entry name" value="Ferritin_like"/>
    <property type="match status" value="1"/>
</dbReference>
<gene>
    <name evidence="2" type="ORF">FF125_12270</name>
</gene>